<sequence length="97" mass="10330">MTIFVLTTDDNVLHVFASEAAALTSDAVKANMGRDDALFFADDGSGLRHDRVAGADYLRPWASCSSCSLPQVLHLVSAVVGASPLDSLEAVARYTMR</sequence>
<dbReference type="Proteomes" id="UP001331561">
    <property type="component" value="Unassembled WGS sequence"/>
</dbReference>
<accession>A0ABU6K5U5</accession>
<proteinExistence type="predicted"/>
<dbReference type="RefSeq" id="WP_327600079.1">
    <property type="nucleotide sequence ID" value="NZ_JAYXHS010000003.1"/>
</dbReference>
<protein>
    <submittedName>
        <fullName evidence="1">Uncharacterized protein</fullName>
    </submittedName>
</protein>
<organism evidence="1 2">
    <name type="scientific">Uliginosibacterium silvisoli</name>
    <dbReference type="NCBI Taxonomy" id="3114758"/>
    <lineage>
        <taxon>Bacteria</taxon>
        <taxon>Pseudomonadati</taxon>
        <taxon>Pseudomonadota</taxon>
        <taxon>Betaproteobacteria</taxon>
        <taxon>Rhodocyclales</taxon>
        <taxon>Zoogloeaceae</taxon>
        <taxon>Uliginosibacterium</taxon>
    </lineage>
</organism>
<gene>
    <name evidence="1" type="ORF">VVD49_15330</name>
</gene>
<reference evidence="1 2" key="1">
    <citation type="submission" date="2024-01" db="EMBL/GenBank/DDBJ databases">
        <title>Uliginosibacterium soil sp. nov.</title>
        <authorList>
            <person name="Lv Y."/>
        </authorList>
    </citation>
    <scope>NUCLEOTIDE SEQUENCE [LARGE SCALE GENOMIC DNA]</scope>
    <source>
        <strain evidence="1 2">H3</strain>
    </source>
</reference>
<keyword evidence="2" id="KW-1185">Reference proteome</keyword>
<evidence type="ECO:0000313" key="1">
    <source>
        <dbReference type="EMBL" id="MEC5387100.1"/>
    </source>
</evidence>
<dbReference type="EMBL" id="JAYXHS010000003">
    <property type="protein sequence ID" value="MEC5387100.1"/>
    <property type="molecule type" value="Genomic_DNA"/>
</dbReference>
<comment type="caution">
    <text evidence="1">The sequence shown here is derived from an EMBL/GenBank/DDBJ whole genome shotgun (WGS) entry which is preliminary data.</text>
</comment>
<name>A0ABU6K5U5_9RHOO</name>
<evidence type="ECO:0000313" key="2">
    <source>
        <dbReference type="Proteomes" id="UP001331561"/>
    </source>
</evidence>